<proteinExistence type="predicted"/>
<protein>
    <submittedName>
        <fullName evidence="1">Uncharacterized protein</fullName>
    </submittedName>
</protein>
<name>A0ABQ3PZ98_9ACTN</name>
<accession>A0ABQ3PZ98</accession>
<dbReference type="EMBL" id="BNDX01000008">
    <property type="protein sequence ID" value="GHI30350.1"/>
    <property type="molecule type" value="Genomic_DNA"/>
</dbReference>
<comment type="caution">
    <text evidence="1">The sequence shown here is derived from an EMBL/GenBank/DDBJ whole genome shotgun (WGS) entry which is preliminary data.</text>
</comment>
<sequence>MRSPAAARFRASYRLPYGTSDRWQERAVVRRRMPHGEPPPEAGPLGVVRRGAGGAVAAAQAGEAGAVAEPDLRRPGLPVRARCLVRPERVSAGARGAAGR</sequence>
<reference evidence="1" key="1">
    <citation type="submission" date="2024-05" db="EMBL/GenBank/DDBJ databases">
        <title>Whole genome shotgun sequence of Streptomyces daghestanicus NBRC 12762.</title>
        <authorList>
            <person name="Komaki H."/>
            <person name="Tamura T."/>
        </authorList>
    </citation>
    <scope>NUCLEOTIDE SEQUENCE</scope>
    <source>
        <strain evidence="1">NBRC 12762</strain>
    </source>
</reference>
<keyword evidence="2" id="KW-1185">Reference proteome</keyword>
<evidence type="ECO:0000313" key="1">
    <source>
        <dbReference type="EMBL" id="GHI30350.1"/>
    </source>
</evidence>
<evidence type="ECO:0000313" key="2">
    <source>
        <dbReference type="Proteomes" id="UP001052655"/>
    </source>
</evidence>
<dbReference type="Proteomes" id="UP001052655">
    <property type="component" value="Unassembled WGS sequence"/>
</dbReference>
<organism evidence="1 2">
    <name type="scientific">Streptomyces daghestanicus</name>
    <dbReference type="NCBI Taxonomy" id="66885"/>
    <lineage>
        <taxon>Bacteria</taxon>
        <taxon>Bacillati</taxon>
        <taxon>Actinomycetota</taxon>
        <taxon>Actinomycetes</taxon>
        <taxon>Kitasatosporales</taxon>
        <taxon>Streptomycetaceae</taxon>
        <taxon>Streptomyces</taxon>
    </lineage>
</organism>
<gene>
    <name evidence="1" type="ORF">Sdagh_20800</name>
</gene>